<proteinExistence type="predicted"/>
<keyword evidence="2" id="KW-1133">Transmembrane helix</keyword>
<keyword evidence="2" id="KW-0812">Transmembrane</keyword>
<feature type="transmembrane region" description="Helical" evidence="2">
    <location>
        <begin position="75"/>
        <end position="92"/>
    </location>
</feature>
<name>A0ABS7FUG7_9ACTN</name>
<feature type="region of interest" description="Disordered" evidence="1">
    <location>
        <begin position="1"/>
        <end position="28"/>
    </location>
</feature>
<sequence>MYSPNVPEGDDDATEPVPGMGPADDPGFGASMRARTHLGILRRLMLVLVAAPVLILALVPLIVQDGRGRFGDAPFWLYLPLPLAAVVVAVVAPRVPRPLPPGLPPAQAARTALMAFRQAMLLRFALAEGVILLGLPLAVGWRAELVFVVAFACGWPLLLWLIVPTRANIERSRRLLEADGAESFLWSELLRPVPPPSTDA</sequence>
<feature type="transmembrane region" description="Helical" evidence="2">
    <location>
        <begin position="120"/>
        <end position="139"/>
    </location>
</feature>
<dbReference type="EMBL" id="JAIBOA010000007">
    <property type="protein sequence ID" value="MBW8483369.1"/>
    <property type="molecule type" value="Genomic_DNA"/>
</dbReference>
<keyword evidence="4" id="KW-1185">Reference proteome</keyword>
<evidence type="ECO:0008006" key="5">
    <source>
        <dbReference type="Google" id="ProtNLM"/>
    </source>
</evidence>
<evidence type="ECO:0000313" key="4">
    <source>
        <dbReference type="Proteomes" id="UP000774570"/>
    </source>
</evidence>
<evidence type="ECO:0000313" key="3">
    <source>
        <dbReference type="EMBL" id="MBW8483369.1"/>
    </source>
</evidence>
<keyword evidence="2" id="KW-0472">Membrane</keyword>
<evidence type="ECO:0000256" key="2">
    <source>
        <dbReference type="SAM" id="Phobius"/>
    </source>
</evidence>
<gene>
    <name evidence="3" type="ORF">K1Y72_13370</name>
</gene>
<accession>A0ABS7FUG7</accession>
<organism evidence="3 4">
    <name type="scientific">Actinomadura parmotrematis</name>
    <dbReference type="NCBI Taxonomy" id="2864039"/>
    <lineage>
        <taxon>Bacteria</taxon>
        <taxon>Bacillati</taxon>
        <taxon>Actinomycetota</taxon>
        <taxon>Actinomycetes</taxon>
        <taxon>Streptosporangiales</taxon>
        <taxon>Thermomonosporaceae</taxon>
        <taxon>Actinomadura</taxon>
    </lineage>
</organism>
<feature type="transmembrane region" description="Helical" evidence="2">
    <location>
        <begin position="40"/>
        <end position="63"/>
    </location>
</feature>
<feature type="transmembrane region" description="Helical" evidence="2">
    <location>
        <begin position="145"/>
        <end position="163"/>
    </location>
</feature>
<protein>
    <recommendedName>
        <fullName evidence="5">MFS transporter</fullName>
    </recommendedName>
</protein>
<evidence type="ECO:0000256" key="1">
    <source>
        <dbReference type="SAM" id="MobiDB-lite"/>
    </source>
</evidence>
<reference evidence="3 4" key="1">
    <citation type="submission" date="2021-07" db="EMBL/GenBank/DDBJ databases">
        <title>Actinomadura sp. PM05-2 isolated from lichen.</title>
        <authorList>
            <person name="Somphong A."/>
            <person name="Phongsopitanun W."/>
            <person name="Tanasupawat S."/>
            <person name="Peongsungnone V."/>
        </authorList>
    </citation>
    <scope>NUCLEOTIDE SEQUENCE [LARGE SCALE GENOMIC DNA]</scope>
    <source>
        <strain evidence="3 4">PM05-2</strain>
    </source>
</reference>
<comment type="caution">
    <text evidence="3">The sequence shown here is derived from an EMBL/GenBank/DDBJ whole genome shotgun (WGS) entry which is preliminary data.</text>
</comment>
<dbReference type="Proteomes" id="UP000774570">
    <property type="component" value="Unassembled WGS sequence"/>
</dbReference>